<feature type="binding site" evidence="8">
    <location>
        <position position="113"/>
    </location>
    <ligand>
        <name>[4Fe-4S] cluster</name>
        <dbReference type="ChEBI" id="CHEBI:49883"/>
        <label>2</label>
    </ligand>
</feature>
<keyword evidence="8" id="KW-0874">Quinone</keyword>
<keyword evidence="7 8" id="KW-0411">Iron-sulfur</keyword>
<comment type="similarity">
    <text evidence="1 8">Belongs to the complex I 23 kDa subunit family.</text>
</comment>
<sequence>MANTSDSLKKRKKDLTFWQKIYIPEIAKGLALTFKNMIRPKFTMEYPEEKFIPPPSYRGRPVLVLEETGEERCVACGLCSRVCPALAIEVQAAETEREKERYPQKFEINMLRCIFCGLCEEVCPEEAIVMSKDYELAFTNREDAIYGKDKLLTPVSQLKDRIEFLRKYK</sequence>
<dbReference type="HAMAP" id="MF_01351">
    <property type="entry name" value="NDH1_NuoI"/>
    <property type="match status" value="1"/>
</dbReference>
<protein>
    <recommendedName>
        <fullName evidence="8">NADH-quinone oxidoreductase subunit I</fullName>
        <ecNumber evidence="8">7.1.1.-</ecNumber>
    </recommendedName>
    <alternativeName>
        <fullName evidence="8">NADH dehydrogenase I subunit I</fullName>
    </alternativeName>
    <alternativeName>
        <fullName evidence="8">NDH-1 subunit I</fullName>
    </alternativeName>
</protein>
<keyword evidence="6 8" id="KW-0408">Iron</keyword>
<dbReference type="InterPro" id="IPR017900">
    <property type="entry name" value="4Fe4S_Fe_S_CS"/>
</dbReference>
<dbReference type="GO" id="GO:0005886">
    <property type="term" value="C:plasma membrane"/>
    <property type="evidence" value="ECO:0007669"/>
    <property type="project" value="UniProtKB-SubCell"/>
</dbReference>
<dbReference type="EMBL" id="DSUJ01000008">
    <property type="protein sequence ID" value="HFI91910.1"/>
    <property type="molecule type" value="Genomic_DNA"/>
</dbReference>
<keyword evidence="2 8" id="KW-0004">4Fe-4S</keyword>
<evidence type="ECO:0000256" key="6">
    <source>
        <dbReference type="ARBA" id="ARBA00023004"/>
    </source>
</evidence>
<dbReference type="PANTHER" id="PTHR10849:SF20">
    <property type="entry name" value="NADH DEHYDROGENASE [UBIQUINONE] IRON-SULFUR PROTEIN 8, MITOCHONDRIAL"/>
    <property type="match status" value="1"/>
</dbReference>
<keyword evidence="4" id="KW-0677">Repeat</keyword>
<accession>A0A7V3E7E3</accession>
<evidence type="ECO:0000313" key="10">
    <source>
        <dbReference type="EMBL" id="HFI91910.1"/>
    </source>
</evidence>
<proteinExistence type="inferred from homology"/>
<dbReference type="InterPro" id="IPR017896">
    <property type="entry name" value="4Fe4S_Fe-S-bd"/>
</dbReference>
<feature type="binding site" evidence="8">
    <location>
        <position position="76"/>
    </location>
    <ligand>
        <name>[4Fe-4S] cluster</name>
        <dbReference type="ChEBI" id="CHEBI:49883"/>
        <label>1</label>
    </ligand>
</feature>
<evidence type="ECO:0000256" key="3">
    <source>
        <dbReference type="ARBA" id="ARBA00022723"/>
    </source>
</evidence>
<reference evidence="10" key="1">
    <citation type="journal article" date="2020" name="mSystems">
        <title>Genome- and Community-Level Interaction Insights into Carbon Utilization and Element Cycling Functions of Hydrothermarchaeota in Hydrothermal Sediment.</title>
        <authorList>
            <person name="Zhou Z."/>
            <person name="Liu Y."/>
            <person name="Xu W."/>
            <person name="Pan J."/>
            <person name="Luo Z.H."/>
            <person name="Li M."/>
        </authorList>
    </citation>
    <scope>NUCLEOTIDE SEQUENCE [LARGE SCALE GENOMIC DNA]</scope>
    <source>
        <strain evidence="10">SpSt-479</strain>
    </source>
</reference>
<comment type="subunit">
    <text evidence="8">NDH-1 is composed of 14 different subunits. Subunits NuoA, H, J, K, L, M, N constitute the membrane sector of the complex.</text>
</comment>
<dbReference type="AlphaFoldDB" id="A0A7V3E7E3"/>
<dbReference type="InterPro" id="IPR010226">
    <property type="entry name" value="NADH_quinone_OxRdtase_chainI"/>
</dbReference>
<dbReference type="NCBIfam" id="NF004538">
    <property type="entry name" value="PRK05888.1-4"/>
    <property type="match status" value="1"/>
</dbReference>
<dbReference type="GO" id="GO:0005506">
    <property type="term" value="F:iron ion binding"/>
    <property type="evidence" value="ECO:0007669"/>
    <property type="project" value="UniProtKB-UniRule"/>
</dbReference>
<dbReference type="SUPFAM" id="SSF54862">
    <property type="entry name" value="4Fe-4S ferredoxins"/>
    <property type="match status" value="1"/>
</dbReference>
<keyword evidence="3 8" id="KW-0479">Metal-binding</keyword>
<comment type="function">
    <text evidence="8">NDH-1 shuttles electrons from NADH, via FMN and iron-sulfur (Fe-S) centers, to quinones in the respiratory chain. The immediate electron acceptor for the enzyme in this species is believed to be ubiquinone. Couples the redox reaction to proton translocation (for every two electrons transferred, four hydrogen ions are translocated across the cytoplasmic membrane), and thus conserves the redox energy in a proton gradient.</text>
</comment>
<keyword evidence="8" id="KW-1003">Cell membrane</keyword>
<dbReference type="GO" id="GO:0009060">
    <property type="term" value="P:aerobic respiration"/>
    <property type="evidence" value="ECO:0007669"/>
    <property type="project" value="TreeGrafter"/>
</dbReference>
<comment type="cofactor">
    <cofactor evidence="8">
        <name>[4Fe-4S] cluster</name>
        <dbReference type="ChEBI" id="CHEBI:49883"/>
    </cofactor>
    <text evidence="8">Binds 2 [4Fe-4S] clusters per subunit.</text>
</comment>
<dbReference type="GO" id="GO:0050136">
    <property type="term" value="F:NADH dehydrogenase (quinone) (non-electrogenic) activity"/>
    <property type="evidence" value="ECO:0007669"/>
    <property type="project" value="UniProtKB-UniRule"/>
</dbReference>
<keyword evidence="8" id="KW-0472">Membrane</keyword>
<evidence type="ECO:0000256" key="8">
    <source>
        <dbReference type="HAMAP-Rule" id="MF_01351"/>
    </source>
</evidence>
<comment type="caution">
    <text evidence="10">The sequence shown here is derived from an EMBL/GenBank/DDBJ whole genome shotgun (WGS) entry which is preliminary data.</text>
</comment>
<feature type="binding site" evidence="8">
    <location>
        <position position="123"/>
    </location>
    <ligand>
        <name>[4Fe-4S] cluster</name>
        <dbReference type="ChEBI" id="CHEBI:49883"/>
        <label>1</label>
    </ligand>
</feature>
<feature type="binding site" evidence="8">
    <location>
        <position position="73"/>
    </location>
    <ligand>
        <name>[4Fe-4S] cluster</name>
        <dbReference type="ChEBI" id="CHEBI:49883"/>
        <label>1</label>
    </ligand>
</feature>
<dbReference type="PANTHER" id="PTHR10849">
    <property type="entry name" value="NADH DEHYDROGENASE UBIQUINONE IRON-SULFUR PROTEIN 8, MITOCHONDRIAL"/>
    <property type="match status" value="1"/>
</dbReference>
<keyword evidence="8" id="KW-0830">Ubiquinone</keyword>
<evidence type="ECO:0000256" key="7">
    <source>
        <dbReference type="ARBA" id="ARBA00023014"/>
    </source>
</evidence>
<evidence type="ECO:0000256" key="2">
    <source>
        <dbReference type="ARBA" id="ARBA00022485"/>
    </source>
</evidence>
<evidence type="ECO:0000259" key="9">
    <source>
        <dbReference type="PROSITE" id="PS51379"/>
    </source>
</evidence>
<comment type="subcellular location">
    <subcellularLocation>
        <location evidence="8">Cell membrane</location>
        <topology evidence="8">Peripheral membrane protein</topology>
    </subcellularLocation>
</comment>
<dbReference type="NCBIfam" id="TIGR01971">
    <property type="entry name" value="NuoI"/>
    <property type="match status" value="1"/>
</dbReference>
<feature type="domain" description="4Fe-4S ferredoxin-type" evidence="9">
    <location>
        <begin position="104"/>
        <end position="133"/>
    </location>
</feature>
<dbReference type="EC" id="7.1.1.-" evidence="8"/>
<feature type="binding site" evidence="8">
    <location>
        <position position="116"/>
    </location>
    <ligand>
        <name>[4Fe-4S] cluster</name>
        <dbReference type="ChEBI" id="CHEBI:49883"/>
        <label>2</label>
    </ligand>
</feature>
<dbReference type="Gene3D" id="3.30.70.3270">
    <property type="match status" value="1"/>
</dbReference>
<gene>
    <name evidence="8 10" type="primary">nuoI</name>
    <name evidence="10" type="ORF">ENS31_10365</name>
</gene>
<feature type="domain" description="4Fe-4S ferredoxin-type" evidence="9">
    <location>
        <begin position="64"/>
        <end position="93"/>
    </location>
</feature>
<feature type="binding site" evidence="8">
    <location>
        <position position="83"/>
    </location>
    <ligand>
        <name>[4Fe-4S] cluster</name>
        <dbReference type="ChEBI" id="CHEBI:49883"/>
        <label>2</label>
    </ligand>
</feature>
<dbReference type="Pfam" id="PF12838">
    <property type="entry name" value="Fer4_7"/>
    <property type="match status" value="1"/>
</dbReference>
<feature type="binding site" evidence="8">
    <location>
        <position position="119"/>
    </location>
    <ligand>
        <name>[4Fe-4S] cluster</name>
        <dbReference type="ChEBI" id="CHEBI:49883"/>
        <label>2</label>
    </ligand>
</feature>
<keyword evidence="5 8" id="KW-1278">Translocase</keyword>
<name>A0A7V3E7E3_9BACT</name>
<comment type="catalytic activity">
    <reaction evidence="8">
        <text>a quinone + NADH + 5 H(+)(in) = a quinol + NAD(+) + 4 H(+)(out)</text>
        <dbReference type="Rhea" id="RHEA:57888"/>
        <dbReference type="ChEBI" id="CHEBI:15378"/>
        <dbReference type="ChEBI" id="CHEBI:24646"/>
        <dbReference type="ChEBI" id="CHEBI:57540"/>
        <dbReference type="ChEBI" id="CHEBI:57945"/>
        <dbReference type="ChEBI" id="CHEBI:132124"/>
    </reaction>
</comment>
<keyword evidence="8" id="KW-0520">NAD</keyword>
<evidence type="ECO:0000256" key="5">
    <source>
        <dbReference type="ARBA" id="ARBA00022967"/>
    </source>
</evidence>
<feature type="binding site" evidence="8">
    <location>
        <position position="79"/>
    </location>
    <ligand>
        <name>[4Fe-4S] cluster</name>
        <dbReference type="ChEBI" id="CHEBI:49883"/>
        <label>1</label>
    </ligand>
</feature>
<dbReference type="GO" id="GO:0051539">
    <property type="term" value="F:4 iron, 4 sulfur cluster binding"/>
    <property type="evidence" value="ECO:0007669"/>
    <property type="project" value="UniProtKB-KW"/>
</dbReference>
<organism evidence="10">
    <name type="scientific">Ignavibacterium album</name>
    <dbReference type="NCBI Taxonomy" id="591197"/>
    <lineage>
        <taxon>Bacteria</taxon>
        <taxon>Pseudomonadati</taxon>
        <taxon>Ignavibacteriota</taxon>
        <taxon>Ignavibacteria</taxon>
        <taxon>Ignavibacteriales</taxon>
        <taxon>Ignavibacteriaceae</taxon>
        <taxon>Ignavibacterium</taxon>
    </lineage>
</organism>
<dbReference type="GO" id="GO:0048038">
    <property type="term" value="F:quinone binding"/>
    <property type="evidence" value="ECO:0007669"/>
    <property type="project" value="UniProtKB-KW"/>
</dbReference>
<evidence type="ECO:0000256" key="4">
    <source>
        <dbReference type="ARBA" id="ARBA00022737"/>
    </source>
</evidence>
<dbReference type="PROSITE" id="PS00198">
    <property type="entry name" value="4FE4S_FER_1"/>
    <property type="match status" value="1"/>
</dbReference>
<dbReference type="PROSITE" id="PS51379">
    <property type="entry name" value="4FE4S_FER_2"/>
    <property type="match status" value="2"/>
</dbReference>
<evidence type="ECO:0000256" key="1">
    <source>
        <dbReference type="ARBA" id="ARBA00010277"/>
    </source>
</evidence>
<keyword evidence="10" id="KW-0560">Oxidoreductase</keyword>